<keyword evidence="3" id="KW-1185">Reference proteome</keyword>
<organism evidence="2 3">
    <name type="scientific">Trifolium medium</name>
    <dbReference type="NCBI Taxonomy" id="97028"/>
    <lineage>
        <taxon>Eukaryota</taxon>
        <taxon>Viridiplantae</taxon>
        <taxon>Streptophyta</taxon>
        <taxon>Embryophyta</taxon>
        <taxon>Tracheophyta</taxon>
        <taxon>Spermatophyta</taxon>
        <taxon>Magnoliopsida</taxon>
        <taxon>eudicotyledons</taxon>
        <taxon>Gunneridae</taxon>
        <taxon>Pentapetalae</taxon>
        <taxon>rosids</taxon>
        <taxon>fabids</taxon>
        <taxon>Fabales</taxon>
        <taxon>Fabaceae</taxon>
        <taxon>Papilionoideae</taxon>
        <taxon>50 kb inversion clade</taxon>
        <taxon>NPAAA clade</taxon>
        <taxon>Hologalegina</taxon>
        <taxon>IRL clade</taxon>
        <taxon>Trifolieae</taxon>
        <taxon>Trifolium</taxon>
    </lineage>
</organism>
<dbReference type="Proteomes" id="UP000265520">
    <property type="component" value="Unassembled WGS sequence"/>
</dbReference>
<feature type="non-terminal residue" evidence="2">
    <location>
        <position position="131"/>
    </location>
</feature>
<feature type="domain" description="F-box" evidence="1">
    <location>
        <begin position="6"/>
        <end position="39"/>
    </location>
</feature>
<dbReference type="Gene3D" id="1.20.1280.50">
    <property type="match status" value="1"/>
</dbReference>
<evidence type="ECO:0000259" key="1">
    <source>
        <dbReference type="PROSITE" id="PS50181"/>
    </source>
</evidence>
<dbReference type="AlphaFoldDB" id="A0A392PK53"/>
<dbReference type="PROSITE" id="PS50181">
    <property type="entry name" value="FBOX"/>
    <property type="match status" value="1"/>
</dbReference>
<evidence type="ECO:0000313" key="3">
    <source>
        <dbReference type="Proteomes" id="UP000265520"/>
    </source>
</evidence>
<sequence>MEELDHDRLSSLPKEILHCILSRLPEKDVARTSVLSKTWLDTWYTFPILSFSTGRFMQMSPLQPMKDGERMRKILGLEFCDYVKRSILRFWDQNLTIKEFKLWVYVDCFGLDHILKDVDILIKLACECGVE</sequence>
<dbReference type="Pfam" id="PF00646">
    <property type="entry name" value="F-box"/>
    <property type="match status" value="1"/>
</dbReference>
<name>A0A392PK53_9FABA</name>
<dbReference type="PANTHER" id="PTHR32212">
    <property type="entry name" value="CYCLIN-LIKE F-BOX"/>
    <property type="match status" value="1"/>
</dbReference>
<proteinExistence type="predicted"/>
<evidence type="ECO:0000313" key="2">
    <source>
        <dbReference type="EMBL" id="MCI11676.1"/>
    </source>
</evidence>
<dbReference type="InterPro" id="IPR036047">
    <property type="entry name" value="F-box-like_dom_sf"/>
</dbReference>
<dbReference type="SUPFAM" id="SSF81383">
    <property type="entry name" value="F-box domain"/>
    <property type="match status" value="1"/>
</dbReference>
<dbReference type="EMBL" id="LXQA010081105">
    <property type="protein sequence ID" value="MCI11676.1"/>
    <property type="molecule type" value="Genomic_DNA"/>
</dbReference>
<comment type="caution">
    <text evidence="2">The sequence shown here is derived from an EMBL/GenBank/DDBJ whole genome shotgun (WGS) entry which is preliminary data.</text>
</comment>
<protein>
    <submittedName>
        <fullName evidence="2">F-box/LRR-repeat protein</fullName>
    </submittedName>
</protein>
<reference evidence="2 3" key="1">
    <citation type="journal article" date="2018" name="Front. Plant Sci.">
        <title>Red Clover (Trifolium pratense) and Zigzag Clover (T. medium) - A Picture of Genomic Similarities and Differences.</title>
        <authorList>
            <person name="Dluhosova J."/>
            <person name="Istvanek J."/>
            <person name="Nedelnik J."/>
            <person name="Repkova J."/>
        </authorList>
    </citation>
    <scope>NUCLEOTIDE SEQUENCE [LARGE SCALE GENOMIC DNA]</scope>
    <source>
        <strain evidence="3">cv. 10/8</strain>
        <tissue evidence="2">Leaf</tissue>
    </source>
</reference>
<accession>A0A392PK53</accession>
<dbReference type="SMART" id="SM00256">
    <property type="entry name" value="FBOX"/>
    <property type="match status" value="1"/>
</dbReference>
<dbReference type="PANTHER" id="PTHR32212:SF461">
    <property type="entry name" value="F-BOX DOMAIN-CONTAINING PROTEIN"/>
    <property type="match status" value="1"/>
</dbReference>
<dbReference type="InterPro" id="IPR001810">
    <property type="entry name" value="F-box_dom"/>
</dbReference>